<proteinExistence type="inferred from homology"/>
<feature type="compositionally biased region" description="Acidic residues" evidence="15">
    <location>
        <begin position="874"/>
        <end position="889"/>
    </location>
</feature>
<dbReference type="GO" id="GO:0006888">
    <property type="term" value="P:endoplasmic reticulum to Golgi vesicle-mediated transport"/>
    <property type="evidence" value="ECO:0007669"/>
    <property type="project" value="TreeGrafter"/>
</dbReference>
<dbReference type="InterPro" id="IPR006692">
    <property type="entry name" value="Beta-prop_COPA/B_2nd"/>
</dbReference>
<accession>A0A2T0FGL1</accession>
<evidence type="ECO:0000256" key="3">
    <source>
        <dbReference type="ARBA" id="ARBA00022448"/>
    </source>
</evidence>
<dbReference type="FunFam" id="1.25.40.470:FF:000001">
    <property type="entry name" value="Coatomer subunit beta"/>
    <property type="match status" value="1"/>
</dbReference>
<dbReference type="CDD" id="cd00200">
    <property type="entry name" value="WD40"/>
    <property type="match status" value="1"/>
</dbReference>
<comment type="similarity">
    <text evidence="2 13">Belongs to the WD repeat COPB2 family.</text>
</comment>
<dbReference type="PROSITE" id="PS50082">
    <property type="entry name" value="WD_REPEATS_2"/>
    <property type="match status" value="3"/>
</dbReference>
<comment type="subunit">
    <text evidence="13">Oligomeric complex that consists of at least the alpha, beta, beta', gamma, delta, epsilon and zeta subunits.</text>
</comment>
<dbReference type="InterPro" id="IPR056176">
    <property type="entry name" value="TPR_COPA_B"/>
</dbReference>
<dbReference type="SMART" id="SM00320">
    <property type="entry name" value="WD40"/>
    <property type="match status" value="6"/>
</dbReference>
<evidence type="ECO:0000256" key="10">
    <source>
        <dbReference type="ARBA" id="ARBA00023136"/>
    </source>
</evidence>
<organism evidence="18 19">
    <name type="scientific">Wickerhamiella sorbophila</name>
    <dbReference type="NCBI Taxonomy" id="45607"/>
    <lineage>
        <taxon>Eukaryota</taxon>
        <taxon>Fungi</taxon>
        <taxon>Dikarya</taxon>
        <taxon>Ascomycota</taxon>
        <taxon>Saccharomycotina</taxon>
        <taxon>Dipodascomycetes</taxon>
        <taxon>Dipodascales</taxon>
        <taxon>Trichomonascaceae</taxon>
        <taxon>Wickerhamiella</taxon>
    </lineage>
</organism>
<dbReference type="FunFam" id="2.130.10.10:FF:000016">
    <property type="entry name" value="Coatomer alpha subunit, putative"/>
    <property type="match status" value="1"/>
</dbReference>
<dbReference type="GO" id="GO:0006891">
    <property type="term" value="P:intra-Golgi vesicle-mediated transport"/>
    <property type="evidence" value="ECO:0007669"/>
    <property type="project" value="TreeGrafter"/>
</dbReference>
<dbReference type="InterPro" id="IPR019775">
    <property type="entry name" value="WD40_repeat_CS"/>
</dbReference>
<dbReference type="InterPro" id="IPR015943">
    <property type="entry name" value="WD40/YVTN_repeat-like_dom_sf"/>
</dbReference>
<comment type="caution">
    <text evidence="18">The sequence shown here is derived from an EMBL/GenBank/DDBJ whole genome shotgun (WGS) entry which is preliminary data.</text>
</comment>
<evidence type="ECO:0000256" key="4">
    <source>
        <dbReference type="ARBA" id="ARBA00022490"/>
    </source>
</evidence>
<protein>
    <recommendedName>
        <fullName evidence="13">Coatomer subunit beta'</fullName>
    </recommendedName>
</protein>
<evidence type="ECO:0000256" key="12">
    <source>
        <dbReference type="ARBA" id="ARBA00025536"/>
    </source>
</evidence>
<evidence type="ECO:0000256" key="8">
    <source>
        <dbReference type="ARBA" id="ARBA00022927"/>
    </source>
</evidence>
<comment type="function">
    <text evidence="12 13">The coatomer is a cytosolic protein complex that binds to dilysine motifs and reversibly associates with Golgi non-clathrin-coated vesicles, which further mediate biosynthetic protein transport from the ER, via the Golgi up to the trans Golgi network. Coatomer complex is required for budding from Golgi membranes, and is essential for the retrograde Golgi-to-ER transport of dilysine-tagged proteins.</text>
</comment>
<gene>
    <name evidence="18" type="ORF">B9G98_01762</name>
</gene>
<feature type="compositionally biased region" description="Acidic residues" evidence="15">
    <location>
        <begin position="847"/>
        <end position="863"/>
    </location>
</feature>
<dbReference type="Pfam" id="PF04053">
    <property type="entry name" value="B-prop_COPA_B_2nd"/>
    <property type="match status" value="1"/>
</dbReference>
<dbReference type="InterPro" id="IPR050844">
    <property type="entry name" value="Coatomer_complex_subunit"/>
</dbReference>
<dbReference type="Pfam" id="PF23953">
    <property type="entry name" value="TPR_COPA_B"/>
    <property type="match status" value="1"/>
</dbReference>
<dbReference type="GO" id="GO:0000139">
    <property type="term" value="C:Golgi membrane"/>
    <property type="evidence" value="ECO:0007669"/>
    <property type="project" value="UniProtKB-SubCell"/>
</dbReference>
<dbReference type="PROSITE" id="PS50294">
    <property type="entry name" value="WD_REPEATS_REGION"/>
    <property type="match status" value="3"/>
</dbReference>
<dbReference type="PANTHER" id="PTHR19876">
    <property type="entry name" value="COATOMER"/>
    <property type="match status" value="1"/>
</dbReference>
<dbReference type="AlphaFoldDB" id="A0A2T0FGL1"/>
<feature type="domain" description="COPA/B TPR" evidence="17">
    <location>
        <begin position="595"/>
        <end position="774"/>
    </location>
</feature>
<feature type="repeat" description="WD" evidence="14">
    <location>
        <begin position="93"/>
        <end position="125"/>
    </location>
</feature>
<evidence type="ECO:0000256" key="11">
    <source>
        <dbReference type="ARBA" id="ARBA00023329"/>
    </source>
</evidence>
<dbReference type="PROSITE" id="PS00678">
    <property type="entry name" value="WD_REPEATS_1"/>
    <property type="match status" value="1"/>
</dbReference>
<keyword evidence="3 13" id="KW-0813">Transport</keyword>
<dbReference type="PANTHER" id="PTHR19876:SF2">
    <property type="entry name" value="COATOMER SUBUNIT BETA"/>
    <property type="match status" value="1"/>
</dbReference>
<dbReference type="Gene3D" id="2.130.10.10">
    <property type="entry name" value="YVTN repeat-like/Quinoprotein amine dehydrogenase"/>
    <property type="match status" value="1"/>
</dbReference>
<dbReference type="InterPro" id="IPR001680">
    <property type="entry name" value="WD40_rpt"/>
</dbReference>
<keyword evidence="5 14" id="KW-0853">WD repeat</keyword>
<dbReference type="OrthoDB" id="10261470at2759"/>
<dbReference type="GO" id="GO:0005198">
    <property type="term" value="F:structural molecule activity"/>
    <property type="evidence" value="ECO:0007669"/>
    <property type="project" value="UniProtKB-UniRule"/>
</dbReference>
<evidence type="ECO:0000259" key="17">
    <source>
        <dbReference type="Pfam" id="PF23953"/>
    </source>
</evidence>
<dbReference type="GO" id="GO:0030126">
    <property type="term" value="C:COPI vesicle coat"/>
    <property type="evidence" value="ECO:0007669"/>
    <property type="project" value="TreeGrafter"/>
</dbReference>
<reference evidence="18 19" key="1">
    <citation type="submission" date="2017-04" db="EMBL/GenBank/DDBJ databases">
        <title>Genome sequencing of [Candida] sorbophila.</title>
        <authorList>
            <person name="Ahn J.O."/>
        </authorList>
    </citation>
    <scope>NUCLEOTIDE SEQUENCE [LARGE SCALE GENOMIC DNA]</scope>
    <source>
        <strain evidence="18 19">DS02</strain>
    </source>
</reference>
<evidence type="ECO:0000256" key="13">
    <source>
        <dbReference type="PIRNR" id="PIRNR005567"/>
    </source>
</evidence>
<evidence type="ECO:0000256" key="9">
    <source>
        <dbReference type="ARBA" id="ARBA00023034"/>
    </source>
</evidence>
<dbReference type="RefSeq" id="XP_024664088.1">
    <property type="nucleotide sequence ID" value="XM_024808320.1"/>
</dbReference>
<keyword evidence="9 13" id="KW-0333">Golgi apparatus</keyword>
<dbReference type="Pfam" id="PF00400">
    <property type="entry name" value="WD40"/>
    <property type="match status" value="6"/>
</dbReference>
<feature type="repeat" description="WD" evidence="14">
    <location>
        <begin position="136"/>
        <end position="172"/>
    </location>
</feature>
<comment type="subcellular location">
    <subcellularLocation>
        <location evidence="1 13">Cytoplasmic vesicle</location>
        <location evidence="1 13">COPI-coated vesicle membrane</location>
        <topology evidence="1 13">Peripheral membrane protein</topology>
        <orientation evidence="1 13">Cytoplasmic side</orientation>
    </subcellularLocation>
    <subcellularLocation>
        <location evidence="13">Golgi apparatus membrane</location>
        <topology evidence="13">Peripheral membrane protein</topology>
        <orientation evidence="13">Cytoplasmic side</orientation>
    </subcellularLocation>
    <text evidence="13">The coatomer is cytoplasmic or polymerized on the cytoplasmic side of the Golgi, as well as on the vesicles/buds originating from it.</text>
</comment>
<evidence type="ECO:0000256" key="14">
    <source>
        <dbReference type="PROSITE-ProRule" id="PRU00221"/>
    </source>
</evidence>
<dbReference type="PIRSF" id="PIRSF005567">
    <property type="entry name" value="Coatomer_beta'_subunit"/>
    <property type="match status" value="1"/>
</dbReference>
<dbReference type="Proteomes" id="UP000238350">
    <property type="component" value="Unassembled WGS sequence"/>
</dbReference>
<dbReference type="SUPFAM" id="SSF50978">
    <property type="entry name" value="WD40 repeat-like"/>
    <property type="match status" value="1"/>
</dbReference>
<dbReference type="InterPro" id="IPR036322">
    <property type="entry name" value="WD40_repeat_dom_sf"/>
</dbReference>
<evidence type="ECO:0000256" key="1">
    <source>
        <dbReference type="ARBA" id="ARBA00004347"/>
    </source>
</evidence>
<keyword evidence="8 13" id="KW-0653">Protein transport</keyword>
<dbReference type="Gene3D" id="1.25.40.470">
    <property type="match status" value="1"/>
</dbReference>
<name>A0A2T0FGL1_9ASCO</name>
<evidence type="ECO:0000256" key="7">
    <source>
        <dbReference type="ARBA" id="ARBA00022892"/>
    </source>
</evidence>
<dbReference type="SUPFAM" id="SSF63829">
    <property type="entry name" value="Calcium-dependent phosphotriesterase"/>
    <property type="match status" value="1"/>
</dbReference>
<dbReference type="CDD" id="cd22947">
    <property type="entry name" value="Coatomer_WDAD_beta-like"/>
    <property type="match status" value="1"/>
</dbReference>
<keyword evidence="11 13" id="KW-0968">Cytoplasmic vesicle</keyword>
<evidence type="ECO:0000256" key="2">
    <source>
        <dbReference type="ARBA" id="ARBA00010844"/>
    </source>
</evidence>
<evidence type="ECO:0000313" key="19">
    <source>
        <dbReference type="Proteomes" id="UP000238350"/>
    </source>
</evidence>
<dbReference type="GeneID" id="36515511"/>
<dbReference type="GO" id="GO:0006886">
    <property type="term" value="P:intracellular protein transport"/>
    <property type="evidence" value="ECO:0007669"/>
    <property type="project" value="UniProtKB-UniRule"/>
</dbReference>
<dbReference type="STRING" id="45607.A0A2T0FGL1"/>
<evidence type="ECO:0000313" key="18">
    <source>
        <dbReference type="EMBL" id="PRT54142.1"/>
    </source>
</evidence>
<feature type="domain" description="COPA/B second beta-propeller" evidence="16">
    <location>
        <begin position="330"/>
        <end position="578"/>
    </location>
</feature>
<keyword evidence="19" id="KW-1185">Reference proteome</keyword>
<sequence length="949" mass="107180">MKVDVKKQFQGRSYRVKGIDLHPSEPWVVCSLFSGSVQLWNYETQSLLRSIEVSATPVRACRFIARKNWIVTGGDDMQIRIYNLNTFEKVTQFEAHADYIRALAVHPTQPLLLSGSDDLTVKLWNWDQNWRNVETFKSHQSYVMSVAFNPKDANTFASASMDRTVKVWSLSSPVPNFTLEAHETKGVNFVEYYPFADKPYLLTTSDDETIRIFDYQSKSCVATLSGHSSNVSFAIFHPEAPIIISGSEDSTIKIWNARSYKLEKTVNFGMERAWCIASLPTSSSIAIGFETGPLMLQFGSNEPAASMDSSGKLVWVKHLEAFSSVIKARPEADGTEEETALQLTAKDLGTVEMQPSQLVHSPNGRFVAVCGDGEYIVYTALAWRNKAFGSAVHFAWAPDSNAYAVARDDGTVTAFRNFTELPQDHFDIEFQATRLWGGALLAINGQGFVAFYDWESGRLVSQVDMDVQSVVWSDFGDLVTLTSEDEFYVLRFNRDLFAEALAVNENVEEGVEGAFEVVNEFTERVRSGRWIGDCFVYTSAANRLNYVVGSEIYNLTHYDRDMYLLGYLPRDNSLYLCDKDMRVHAQRLSLAVIEYQTVVLRGDLDYAAELLEKVPDAERSKVARFLEAQGLAELALQVTRDMDHRFDLALQLNNLQIAEEVAESQDSAAKWKSLGDKWLANWQMPRAESCYAKAGDLDTLLLVHTSTGNKAALSSLAAKAVDQGQYNLAFNAYWFIGDVDKAADLLNRSNRSAEAAMLSLTYGGDVQGNVEKWKAQLKESGREKIADLICEPAQDADRFPANVGGRLAVRPVEPLIDLINTPADTPEPKREVQPEPAQPEPAYEPEQAYESEPAYEPEPEQEPELEHNYNQTEQAEDYEEEQLEPEYEYEYEKSEQPAQHQPEEFDEQYDEQYQDPEQELDDPEFEDFGDEKYGFQNEKYGYDADDDLV</sequence>
<evidence type="ECO:0000256" key="15">
    <source>
        <dbReference type="SAM" id="MobiDB-lite"/>
    </source>
</evidence>
<evidence type="ECO:0000259" key="16">
    <source>
        <dbReference type="Pfam" id="PF04053"/>
    </source>
</evidence>
<keyword evidence="6" id="KW-0677">Repeat</keyword>
<evidence type="ECO:0000256" key="6">
    <source>
        <dbReference type="ARBA" id="ARBA00022737"/>
    </source>
</evidence>
<feature type="repeat" description="WD" evidence="14">
    <location>
        <begin position="224"/>
        <end position="265"/>
    </location>
</feature>
<dbReference type="EMBL" id="NDIQ01000001">
    <property type="protein sequence ID" value="PRT54142.1"/>
    <property type="molecule type" value="Genomic_DNA"/>
</dbReference>
<dbReference type="GO" id="GO:0006890">
    <property type="term" value="P:retrograde vesicle-mediated transport, Golgi to endoplasmic reticulum"/>
    <property type="evidence" value="ECO:0007669"/>
    <property type="project" value="TreeGrafter"/>
</dbReference>
<dbReference type="InterPro" id="IPR020472">
    <property type="entry name" value="WD40_PAC1"/>
</dbReference>
<dbReference type="PRINTS" id="PR00320">
    <property type="entry name" value="GPROTEINBRPT"/>
</dbReference>
<keyword evidence="10 13" id="KW-0472">Membrane</keyword>
<feature type="region of interest" description="Disordered" evidence="15">
    <location>
        <begin position="819"/>
        <end position="949"/>
    </location>
</feature>
<dbReference type="InterPro" id="IPR016453">
    <property type="entry name" value="COPB2"/>
</dbReference>
<keyword evidence="4 13" id="KW-0963">Cytoplasm</keyword>
<feature type="compositionally biased region" description="Acidic residues" evidence="15">
    <location>
        <begin position="904"/>
        <end position="929"/>
    </location>
</feature>
<evidence type="ECO:0000256" key="5">
    <source>
        <dbReference type="ARBA" id="ARBA00022574"/>
    </source>
</evidence>
<keyword evidence="7 13" id="KW-0931">ER-Golgi transport</keyword>